<evidence type="ECO:0000256" key="3">
    <source>
        <dbReference type="RuleBase" id="RU361155"/>
    </source>
</evidence>
<dbReference type="PANTHER" id="PTHR11783">
    <property type="entry name" value="SULFOTRANSFERASE SULT"/>
    <property type="match status" value="1"/>
</dbReference>
<dbReference type="EC" id="2.8.2.-" evidence="3"/>
<proteinExistence type="inferred from homology"/>
<dbReference type="Proteomes" id="UP000436088">
    <property type="component" value="Unassembled WGS sequence"/>
</dbReference>
<reference evidence="5" key="1">
    <citation type="submission" date="2019-09" db="EMBL/GenBank/DDBJ databases">
        <title>Draft genome information of white flower Hibiscus syriacus.</title>
        <authorList>
            <person name="Kim Y.-M."/>
        </authorList>
    </citation>
    <scope>NUCLEOTIDE SEQUENCE [LARGE SCALE GENOMIC DNA]</scope>
    <source>
        <strain evidence="5">YM2019G1</strain>
    </source>
</reference>
<dbReference type="GO" id="GO:0008146">
    <property type="term" value="F:sulfotransferase activity"/>
    <property type="evidence" value="ECO:0007669"/>
    <property type="project" value="InterPro"/>
</dbReference>
<feature type="domain" description="Sulfotransferase" evidence="4">
    <location>
        <begin position="1"/>
        <end position="160"/>
    </location>
</feature>
<dbReference type="SUPFAM" id="SSF52540">
    <property type="entry name" value="P-loop containing nucleoside triphosphate hydrolases"/>
    <property type="match status" value="1"/>
</dbReference>
<dbReference type="EMBL" id="VEPZ02001024">
    <property type="protein sequence ID" value="KAE8701305.1"/>
    <property type="molecule type" value="Genomic_DNA"/>
</dbReference>
<keyword evidence="6" id="KW-1185">Reference proteome</keyword>
<evidence type="ECO:0000256" key="1">
    <source>
        <dbReference type="ARBA" id="ARBA00005771"/>
    </source>
</evidence>
<sequence>MYHFYAELATSRNMERIPLDQAFEFFCDGASSSGPYWDHVLGYWKASLDQPDRILFLKYEDMKENTAFYTRKLAEFIGYGFTLEEEGKGVVGKIVRMCSFDYLRNLEVNKSGKVGENTPWEMENKVFYRKSTVKDWENYLTPEMAAHMDFITQQKLSDSGLNLIYVVEVLIIRALKWHGQVPREIKALMVMKKTAFSLPFPDERSAPKTGTTWLKALAVAVVSRTTVDDDSTAGAFVSKSPHECLPASEYSETSTPFDRDTRNPLISTHIPIYPIYSL</sequence>
<dbReference type="AlphaFoldDB" id="A0A6A3ADP7"/>
<gene>
    <name evidence="5" type="ORF">F3Y22_tig00110548pilonHSYRG00743</name>
</gene>
<dbReference type="InterPro" id="IPR027417">
    <property type="entry name" value="P-loop_NTPase"/>
</dbReference>
<name>A0A6A3ADP7_HIBSY</name>
<comment type="similarity">
    <text evidence="1 3">Belongs to the sulfotransferase 1 family.</text>
</comment>
<protein>
    <recommendedName>
        <fullName evidence="3">Sulfotransferase</fullName>
        <ecNumber evidence="3">2.8.2.-</ecNumber>
    </recommendedName>
</protein>
<keyword evidence="2 3" id="KW-0808">Transferase</keyword>
<dbReference type="InterPro" id="IPR000863">
    <property type="entry name" value="Sulfotransferase_dom"/>
</dbReference>
<organism evidence="5 6">
    <name type="scientific">Hibiscus syriacus</name>
    <name type="common">Rose of Sharon</name>
    <dbReference type="NCBI Taxonomy" id="106335"/>
    <lineage>
        <taxon>Eukaryota</taxon>
        <taxon>Viridiplantae</taxon>
        <taxon>Streptophyta</taxon>
        <taxon>Embryophyta</taxon>
        <taxon>Tracheophyta</taxon>
        <taxon>Spermatophyta</taxon>
        <taxon>Magnoliopsida</taxon>
        <taxon>eudicotyledons</taxon>
        <taxon>Gunneridae</taxon>
        <taxon>Pentapetalae</taxon>
        <taxon>rosids</taxon>
        <taxon>malvids</taxon>
        <taxon>Malvales</taxon>
        <taxon>Malvaceae</taxon>
        <taxon>Malvoideae</taxon>
        <taxon>Hibiscus</taxon>
    </lineage>
</organism>
<dbReference type="Gene3D" id="3.40.50.300">
    <property type="entry name" value="P-loop containing nucleotide triphosphate hydrolases"/>
    <property type="match status" value="2"/>
</dbReference>
<evidence type="ECO:0000313" key="6">
    <source>
        <dbReference type="Proteomes" id="UP000436088"/>
    </source>
</evidence>
<evidence type="ECO:0000256" key="2">
    <source>
        <dbReference type="ARBA" id="ARBA00022679"/>
    </source>
</evidence>
<dbReference type="Pfam" id="PF00685">
    <property type="entry name" value="Sulfotransfer_1"/>
    <property type="match status" value="1"/>
</dbReference>
<evidence type="ECO:0000313" key="5">
    <source>
        <dbReference type="EMBL" id="KAE8701305.1"/>
    </source>
</evidence>
<comment type="caution">
    <text evidence="5">The sequence shown here is derived from an EMBL/GenBank/DDBJ whole genome shotgun (WGS) entry which is preliminary data.</text>
</comment>
<accession>A0A6A3ADP7</accession>
<evidence type="ECO:0000259" key="4">
    <source>
        <dbReference type="Pfam" id="PF00685"/>
    </source>
</evidence>